<dbReference type="Proteomes" id="UP000011074">
    <property type="component" value="Chromosome"/>
</dbReference>
<evidence type="ECO:0000313" key="2">
    <source>
        <dbReference type="EMBL" id="QST79042.1"/>
    </source>
</evidence>
<proteinExistence type="predicted"/>
<sequence>MSMNDVLRALSDIGLDAALLDEAGPDVRLRAELGLDSVETTDLQLELKKRFGVEIDLWDQEDYTLGRLAERIAPAGSPS</sequence>
<gene>
    <name evidence="2" type="ORF">SRIM_001580</name>
</gene>
<feature type="domain" description="Carrier" evidence="1">
    <location>
        <begin position="1"/>
        <end position="79"/>
    </location>
</feature>
<evidence type="ECO:0000313" key="3">
    <source>
        <dbReference type="Proteomes" id="UP000011074"/>
    </source>
</evidence>
<dbReference type="Gene3D" id="1.10.1200.10">
    <property type="entry name" value="ACP-like"/>
    <property type="match status" value="1"/>
</dbReference>
<reference evidence="2" key="2">
    <citation type="submission" date="2020-01" db="EMBL/GenBank/DDBJ databases">
        <authorList>
            <person name="Algora L."/>
            <person name="Schniete J.K."/>
            <person name="MacFadyen A."/>
            <person name="Hoskisson P.A."/>
            <person name="Hunter I.S."/>
            <person name="Herron P.R."/>
        </authorList>
    </citation>
    <scope>NUCLEOTIDE SEQUENCE</scope>
    <source>
        <strain evidence="2">ATCC 10970</strain>
    </source>
</reference>
<dbReference type="SUPFAM" id="SSF47336">
    <property type="entry name" value="ACP-like"/>
    <property type="match status" value="1"/>
</dbReference>
<dbReference type="InterPro" id="IPR009081">
    <property type="entry name" value="PP-bd_ACP"/>
</dbReference>
<dbReference type="EMBL" id="CP048261">
    <property type="protein sequence ID" value="QST79042.1"/>
    <property type="molecule type" value="Genomic_DNA"/>
</dbReference>
<reference evidence="2" key="3">
    <citation type="journal article" date="2021" name="bioRxiv">
        <title>Bilateral symmetry of linear streptomycete chromosomes.</title>
        <authorList>
            <person name="Algora-Gallardo L."/>
            <person name="Schniete J.K."/>
            <person name="Mark D.R."/>
            <person name="Hunter I.S."/>
            <person name="Herron P.R."/>
        </authorList>
    </citation>
    <scope>NUCLEOTIDE SEQUENCE</scope>
    <source>
        <strain evidence="2">ATCC 10970</strain>
    </source>
</reference>
<dbReference type="Pfam" id="PF00550">
    <property type="entry name" value="PP-binding"/>
    <property type="match status" value="1"/>
</dbReference>
<reference evidence="2" key="1">
    <citation type="submission" date="2012-12" db="EMBL/GenBank/DDBJ databases">
        <authorList>
            <person name="Pethick F.E."/>
            <person name="MacFadyen A.C."/>
            <person name="Tang Z."/>
            <person name="Sangal V."/>
            <person name="Tze-Tze L."/>
            <person name="Chu J."/>
            <person name="Guo M."/>
            <person name="Kirby R."/>
            <person name="Hoskisson P.A."/>
            <person name="Herron P.R."/>
            <person name="Hunter I.S."/>
        </authorList>
    </citation>
    <scope>NUCLEOTIDE SEQUENCE</scope>
    <source>
        <strain evidence="2">ATCC 10970</strain>
    </source>
</reference>
<dbReference type="InterPro" id="IPR036736">
    <property type="entry name" value="ACP-like_sf"/>
</dbReference>
<dbReference type="PROSITE" id="PS50075">
    <property type="entry name" value="CARRIER"/>
    <property type="match status" value="1"/>
</dbReference>
<name>A0A8A1UJE1_STRR1</name>
<dbReference type="AlphaFoldDB" id="A0A8A1UJE1"/>
<organism evidence="2 3">
    <name type="scientific">Streptomyces rimosus subsp. rimosus (strain ATCC 10970 / DSM 40260 / JCM 4667 / NRRL 2234)</name>
    <dbReference type="NCBI Taxonomy" id="1265868"/>
    <lineage>
        <taxon>Bacteria</taxon>
        <taxon>Bacillati</taxon>
        <taxon>Actinomycetota</taxon>
        <taxon>Actinomycetes</taxon>
        <taxon>Kitasatosporales</taxon>
        <taxon>Streptomycetaceae</taxon>
        <taxon>Streptomyces</taxon>
    </lineage>
</organism>
<accession>A0A8A1UJE1</accession>
<protein>
    <submittedName>
        <fullName evidence="2">Acyl carrier protein</fullName>
    </submittedName>
</protein>
<evidence type="ECO:0000259" key="1">
    <source>
        <dbReference type="PROSITE" id="PS50075"/>
    </source>
</evidence>